<reference evidence="2 3" key="1">
    <citation type="submission" date="2019-05" db="EMBL/GenBank/DDBJ databases">
        <title>Mikania micrantha, genome provides insights into the molecular mechanism of rapid growth.</title>
        <authorList>
            <person name="Liu B."/>
        </authorList>
    </citation>
    <scope>NUCLEOTIDE SEQUENCE [LARGE SCALE GENOMIC DNA]</scope>
    <source>
        <strain evidence="2">NLD-2019</strain>
        <tissue evidence="2">Leaf</tissue>
    </source>
</reference>
<protein>
    <recommendedName>
        <fullName evidence="4">Phorbol-ester/DAG-type domain-containing protein</fullName>
    </recommendedName>
</protein>
<dbReference type="OrthoDB" id="692041at2759"/>
<evidence type="ECO:0008006" key="4">
    <source>
        <dbReference type="Google" id="ProtNLM"/>
    </source>
</evidence>
<gene>
    <name evidence="2" type="ORF">E3N88_06444</name>
</gene>
<comment type="caution">
    <text evidence="2">The sequence shown here is derived from an EMBL/GenBank/DDBJ whole genome shotgun (WGS) entry which is preliminary data.</text>
</comment>
<accession>A0A5N6PNS7</accession>
<proteinExistence type="predicted"/>
<dbReference type="PANTHER" id="PTHR34451:SF7">
    <property type="entry name" value="PHD FINGER FAMILY PROTEIN"/>
    <property type="match status" value="1"/>
</dbReference>
<evidence type="ECO:0000256" key="1">
    <source>
        <dbReference type="SAM" id="MobiDB-lite"/>
    </source>
</evidence>
<sequence length="368" mass="40505">MKDDSTATSTACGHCGLSDRKILHHVRLTGTFRRLCTTCVLRLHPKSFCPSCLIVYHRSPPDNSVVCYRCHSSSHRTCVTPSVTGRTPCATCLNPNALVFEYKSCDWSSNNKNRRIDLSAARLLVAAAEISSMSMSKAEAAAVTEADWRANEASDWRKKAKEAVNHVVKLMEIEQKKRGDDHKAVVVDGNCNKKFATIPAVNTRIDNGNGSIEVSEALNAVKLSVDIPGEEMVCQKSAEERGLIDKLLKLNPKELYIYLYGQPIVTEIARNSTNSVLDRSVPDRNSFTTPIAPTREATGCKGSLLRLVILRGEGGDWKEREKIGRCRFGGAGVEKHHQKSMVDGSLWRTTTGDRRGGGSEVLDRANYG</sequence>
<evidence type="ECO:0000313" key="3">
    <source>
        <dbReference type="Proteomes" id="UP000326396"/>
    </source>
</evidence>
<evidence type="ECO:0000313" key="2">
    <source>
        <dbReference type="EMBL" id="KAD6795548.1"/>
    </source>
</evidence>
<dbReference type="AlphaFoldDB" id="A0A5N6PNS7"/>
<feature type="compositionally biased region" description="Basic and acidic residues" evidence="1">
    <location>
        <begin position="351"/>
        <end position="368"/>
    </location>
</feature>
<feature type="region of interest" description="Disordered" evidence="1">
    <location>
        <begin position="347"/>
        <end position="368"/>
    </location>
</feature>
<dbReference type="Proteomes" id="UP000326396">
    <property type="component" value="Linkage Group LG11"/>
</dbReference>
<organism evidence="2 3">
    <name type="scientific">Mikania micrantha</name>
    <name type="common">bitter vine</name>
    <dbReference type="NCBI Taxonomy" id="192012"/>
    <lineage>
        <taxon>Eukaryota</taxon>
        <taxon>Viridiplantae</taxon>
        <taxon>Streptophyta</taxon>
        <taxon>Embryophyta</taxon>
        <taxon>Tracheophyta</taxon>
        <taxon>Spermatophyta</taxon>
        <taxon>Magnoliopsida</taxon>
        <taxon>eudicotyledons</taxon>
        <taxon>Gunneridae</taxon>
        <taxon>Pentapetalae</taxon>
        <taxon>asterids</taxon>
        <taxon>campanulids</taxon>
        <taxon>Asterales</taxon>
        <taxon>Asteraceae</taxon>
        <taxon>Asteroideae</taxon>
        <taxon>Heliantheae alliance</taxon>
        <taxon>Eupatorieae</taxon>
        <taxon>Mikania</taxon>
    </lineage>
</organism>
<dbReference type="PANTHER" id="PTHR34451">
    <property type="entry name" value="PHD FINGER FAMILY PROTEIN"/>
    <property type="match status" value="1"/>
</dbReference>
<dbReference type="EMBL" id="SZYD01000003">
    <property type="protein sequence ID" value="KAD6795548.1"/>
    <property type="molecule type" value="Genomic_DNA"/>
</dbReference>
<keyword evidence="3" id="KW-1185">Reference proteome</keyword>
<name>A0A5N6PNS7_9ASTR</name>